<evidence type="ECO:0000313" key="2">
    <source>
        <dbReference type="Proteomes" id="UP000245133"/>
    </source>
</evidence>
<accession>A0A2P2DXX3</accession>
<name>A0A2P2DXX3_9LEPT</name>
<proteinExistence type="predicted"/>
<dbReference type="EMBL" id="BFBB01000003">
    <property type="protein sequence ID" value="GBF49430.1"/>
    <property type="molecule type" value="Genomic_DNA"/>
</dbReference>
<evidence type="ECO:0000313" key="1">
    <source>
        <dbReference type="EMBL" id="GBF49430.1"/>
    </source>
</evidence>
<dbReference type="AlphaFoldDB" id="A0A2P2DXX3"/>
<sequence length="109" mass="12755">MGQLIGYECPNCNYEFDKFDGYGFVSVLETYHCSRCMELVDVLVGIRGKKFTEEMALEHNKRYPLEKENFFKCPNCRVKKTLSPWNLQTKPCPKCQTKMNQNGKIGNWD</sequence>
<reference evidence="1 2" key="1">
    <citation type="submission" date="2018-02" db="EMBL/GenBank/DDBJ databases">
        <title>Novel Leptospira species isolated from soil and water in Japan.</title>
        <authorList>
            <person name="Nakao R."/>
            <person name="Masuzawa T."/>
        </authorList>
    </citation>
    <scope>NUCLEOTIDE SEQUENCE [LARGE SCALE GENOMIC DNA]</scope>
    <source>
        <strain evidence="1 2">YH101</strain>
    </source>
</reference>
<organism evidence="1 2">
    <name type="scientific">Leptospira ryugenii</name>
    <dbReference type="NCBI Taxonomy" id="1917863"/>
    <lineage>
        <taxon>Bacteria</taxon>
        <taxon>Pseudomonadati</taxon>
        <taxon>Spirochaetota</taxon>
        <taxon>Spirochaetia</taxon>
        <taxon>Leptospirales</taxon>
        <taxon>Leptospiraceae</taxon>
        <taxon>Leptospira</taxon>
    </lineage>
</organism>
<gene>
    <name evidence="1" type="ORF">LPTSP4_09430</name>
</gene>
<keyword evidence="2" id="KW-1185">Reference proteome</keyword>
<dbReference type="Proteomes" id="UP000245133">
    <property type="component" value="Unassembled WGS sequence"/>
</dbReference>
<protein>
    <submittedName>
        <fullName evidence="1">Uncharacterized protein</fullName>
    </submittedName>
</protein>
<comment type="caution">
    <text evidence="1">The sequence shown here is derived from an EMBL/GenBank/DDBJ whole genome shotgun (WGS) entry which is preliminary data.</text>
</comment>